<evidence type="ECO:0000256" key="8">
    <source>
        <dbReference type="RuleBase" id="RU000416"/>
    </source>
</evidence>
<dbReference type="Pfam" id="PF00145">
    <property type="entry name" value="DNA_methylase"/>
    <property type="match status" value="1"/>
</dbReference>
<keyword evidence="2 7" id="KW-0489">Methyltransferase</keyword>
<evidence type="ECO:0000256" key="3">
    <source>
        <dbReference type="ARBA" id="ARBA00022679"/>
    </source>
</evidence>
<dbReference type="NCBIfam" id="TIGR00675">
    <property type="entry name" value="dcm"/>
    <property type="match status" value="1"/>
</dbReference>
<keyword evidence="3 7" id="KW-0808">Transferase</keyword>
<gene>
    <name evidence="9" type="ORF">Q0812_08075</name>
</gene>
<evidence type="ECO:0000256" key="1">
    <source>
        <dbReference type="ARBA" id="ARBA00011975"/>
    </source>
</evidence>
<evidence type="ECO:0000256" key="7">
    <source>
        <dbReference type="PROSITE-ProRule" id="PRU01016"/>
    </source>
</evidence>
<dbReference type="Gene3D" id="3.40.50.150">
    <property type="entry name" value="Vaccinia Virus protein VP39"/>
    <property type="match status" value="1"/>
</dbReference>
<dbReference type="PROSITE" id="PS51679">
    <property type="entry name" value="SAM_MT_C5"/>
    <property type="match status" value="1"/>
</dbReference>
<protein>
    <recommendedName>
        <fullName evidence="1">DNA (cytosine-5-)-methyltransferase</fullName>
        <ecNumber evidence="1">2.1.1.37</ecNumber>
    </recommendedName>
</protein>
<dbReference type="InterPro" id="IPR029063">
    <property type="entry name" value="SAM-dependent_MTases_sf"/>
</dbReference>
<evidence type="ECO:0000256" key="5">
    <source>
        <dbReference type="ARBA" id="ARBA00022747"/>
    </source>
</evidence>
<dbReference type="GO" id="GO:0032259">
    <property type="term" value="P:methylation"/>
    <property type="evidence" value="ECO:0007669"/>
    <property type="project" value="UniProtKB-KW"/>
</dbReference>
<proteinExistence type="inferred from homology"/>
<dbReference type="GO" id="GO:0003886">
    <property type="term" value="F:DNA (cytosine-5-)-methyltransferase activity"/>
    <property type="evidence" value="ECO:0007669"/>
    <property type="project" value="UniProtKB-EC"/>
</dbReference>
<dbReference type="PANTHER" id="PTHR46098:SF1">
    <property type="entry name" value="TRNA (CYTOSINE(38)-C(5))-METHYLTRANSFERASE"/>
    <property type="match status" value="1"/>
</dbReference>
<dbReference type="Proteomes" id="UP001169063">
    <property type="component" value="Unassembled WGS sequence"/>
</dbReference>
<comment type="caution">
    <text evidence="9">The sequence shown here is derived from an EMBL/GenBank/DDBJ whole genome shotgun (WGS) entry which is preliminary data.</text>
</comment>
<keyword evidence="4 7" id="KW-0949">S-adenosyl-L-methionine</keyword>
<organism evidence="9 10">
    <name type="scientific">Peiella sedimenti</name>
    <dbReference type="NCBI Taxonomy" id="3061083"/>
    <lineage>
        <taxon>Bacteria</taxon>
        <taxon>Pseudomonadati</taxon>
        <taxon>Pseudomonadota</taxon>
        <taxon>Alphaproteobacteria</taxon>
        <taxon>Caulobacterales</taxon>
        <taxon>Caulobacteraceae</taxon>
        <taxon>Peiella</taxon>
    </lineage>
</organism>
<evidence type="ECO:0000256" key="4">
    <source>
        <dbReference type="ARBA" id="ARBA00022691"/>
    </source>
</evidence>
<accession>A0ABT8SN60</accession>
<dbReference type="PANTHER" id="PTHR46098">
    <property type="entry name" value="TRNA (CYTOSINE(38)-C(5))-METHYLTRANSFERASE"/>
    <property type="match status" value="1"/>
</dbReference>
<dbReference type="EC" id="2.1.1.37" evidence="1"/>
<evidence type="ECO:0000256" key="6">
    <source>
        <dbReference type="ARBA" id="ARBA00047422"/>
    </source>
</evidence>
<name>A0ABT8SN60_9CAUL</name>
<keyword evidence="5" id="KW-0680">Restriction system</keyword>
<evidence type="ECO:0000256" key="2">
    <source>
        <dbReference type="ARBA" id="ARBA00022603"/>
    </source>
</evidence>
<dbReference type="SUPFAM" id="SSF53335">
    <property type="entry name" value="S-adenosyl-L-methionine-dependent methyltransferases"/>
    <property type="match status" value="1"/>
</dbReference>
<evidence type="ECO:0000313" key="9">
    <source>
        <dbReference type="EMBL" id="MDO1559384.1"/>
    </source>
</evidence>
<sequence>MAPAPTFMEFFAGGGMARLGLEGWRCLYANDLDPMKARAYAENFGAGHLVQADVWSLGPDSVPSPVDLAWASPPCQDLSLAGQRAGLSARRSGAFWGFHRLIKALSRQGRAPTTVVIENVTGLLTSNGGADFAALCEALADLGYRVGALEADAALWSAQSRPRVFVIATRGDPKGLTVEDPGPPFHSDRIRTAHARLGSVAKTAWVWWRLNQPTPPAQRLIDLLEPDAGRRWFTSERTDRLIAQMAPLHRERLGQALASGQRTAAAVYRRTRHEDGRRVQRAEARFDGRAGCLRTPAGGSSRQFVLVIEEGGVRARLLTAREAARLMGLPDAYRLPASEQAALKLVGDGVSPHVVAALNRDILLPLARGHGAERQAG</sequence>
<dbReference type="PRINTS" id="PR00105">
    <property type="entry name" value="C5METTRFRASE"/>
</dbReference>
<evidence type="ECO:0000313" key="10">
    <source>
        <dbReference type="Proteomes" id="UP001169063"/>
    </source>
</evidence>
<dbReference type="InterPro" id="IPR001525">
    <property type="entry name" value="C5_MeTfrase"/>
</dbReference>
<comment type="catalytic activity">
    <reaction evidence="6">
        <text>a 2'-deoxycytidine in DNA + S-adenosyl-L-methionine = a 5-methyl-2'-deoxycytidine in DNA + S-adenosyl-L-homocysteine + H(+)</text>
        <dbReference type="Rhea" id="RHEA:13681"/>
        <dbReference type="Rhea" id="RHEA-COMP:11369"/>
        <dbReference type="Rhea" id="RHEA-COMP:11370"/>
        <dbReference type="ChEBI" id="CHEBI:15378"/>
        <dbReference type="ChEBI" id="CHEBI:57856"/>
        <dbReference type="ChEBI" id="CHEBI:59789"/>
        <dbReference type="ChEBI" id="CHEBI:85452"/>
        <dbReference type="ChEBI" id="CHEBI:85454"/>
        <dbReference type="EC" id="2.1.1.37"/>
    </reaction>
</comment>
<feature type="active site" evidence="7">
    <location>
        <position position="75"/>
    </location>
</feature>
<keyword evidence="10" id="KW-1185">Reference proteome</keyword>
<reference evidence="9" key="1">
    <citation type="submission" date="2023-07" db="EMBL/GenBank/DDBJ databases">
        <title>Brevundimonas soil sp. nov., isolated from the soil of chemical plant.</title>
        <authorList>
            <person name="Wu N."/>
        </authorList>
    </citation>
    <scope>NUCLEOTIDE SEQUENCE</scope>
    <source>
        <strain evidence="9">XZ-24</strain>
    </source>
</reference>
<dbReference type="EMBL" id="JAUKTR010000003">
    <property type="protein sequence ID" value="MDO1559384.1"/>
    <property type="molecule type" value="Genomic_DNA"/>
</dbReference>
<dbReference type="RefSeq" id="WP_302109817.1">
    <property type="nucleotide sequence ID" value="NZ_JAUKTR010000003.1"/>
</dbReference>
<dbReference type="InterPro" id="IPR050750">
    <property type="entry name" value="C5-MTase"/>
</dbReference>
<comment type="similarity">
    <text evidence="7 8">Belongs to the class I-like SAM-binding methyltransferase superfamily. C5-methyltransferase family.</text>
</comment>
<dbReference type="Gene3D" id="3.90.120.10">
    <property type="entry name" value="DNA Methylase, subunit A, domain 2"/>
    <property type="match status" value="1"/>
</dbReference>